<accession>A0A8J6LT34</accession>
<protein>
    <submittedName>
        <fullName evidence="5">ABC transporter ATP-binding protein</fullName>
    </submittedName>
</protein>
<dbReference type="GO" id="GO:1903805">
    <property type="term" value="P:L-valine import across plasma membrane"/>
    <property type="evidence" value="ECO:0007669"/>
    <property type="project" value="TreeGrafter"/>
</dbReference>
<dbReference type="FunFam" id="3.40.50.300:FF:000421">
    <property type="entry name" value="Branched-chain amino acid ABC transporter ATP-binding protein"/>
    <property type="match status" value="1"/>
</dbReference>
<dbReference type="GO" id="GO:0005304">
    <property type="term" value="F:L-valine transmembrane transporter activity"/>
    <property type="evidence" value="ECO:0007669"/>
    <property type="project" value="TreeGrafter"/>
</dbReference>
<dbReference type="InterPro" id="IPR003439">
    <property type="entry name" value="ABC_transporter-like_ATP-bd"/>
</dbReference>
<dbReference type="Proteomes" id="UP000657177">
    <property type="component" value="Unassembled WGS sequence"/>
</dbReference>
<dbReference type="PROSITE" id="PS50893">
    <property type="entry name" value="ABC_TRANSPORTER_2"/>
    <property type="match status" value="1"/>
</dbReference>
<dbReference type="GO" id="GO:1903806">
    <property type="term" value="P:L-isoleucine import across plasma membrane"/>
    <property type="evidence" value="ECO:0007669"/>
    <property type="project" value="TreeGrafter"/>
</dbReference>
<dbReference type="GO" id="GO:0016887">
    <property type="term" value="F:ATP hydrolysis activity"/>
    <property type="evidence" value="ECO:0007669"/>
    <property type="project" value="InterPro"/>
</dbReference>
<evidence type="ECO:0000313" key="6">
    <source>
        <dbReference type="Proteomes" id="UP000657177"/>
    </source>
</evidence>
<dbReference type="SUPFAM" id="SSF52540">
    <property type="entry name" value="P-loop containing nucleoside triphosphate hydrolases"/>
    <property type="match status" value="1"/>
</dbReference>
<feature type="domain" description="ABC transporter" evidence="4">
    <location>
        <begin position="4"/>
        <end position="252"/>
    </location>
</feature>
<dbReference type="InterPro" id="IPR051120">
    <property type="entry name" value="ABC_AA/LPS_Transport"/>
</dbReference>
<dbReference type="InterPro" id="IPR003593">
    <property type="entry name" value="AAA+_ATPase"/>
</dbReference>
<sequence length="258" mass="28926">MSLLKLEDVTMNFGGLTALKSFNLELAAGEIVGLIGPNGAGKTTVFNIITGVYEPTQGRVFFMDREITGLRPDLITKAGIARTFQNIRLFKGLSVLENVLIANHLHLKANYLEAVFKLPSYRREERKMWEKSLALLERVGLIDLRDERASALPYGLQRRLEIARALATDPKLLLLDEPAAGMNPKEAEDLTGFIQEIRDEFDLTVLLIEHHMDVVMNISERIYVLDYGMLIASGKPAEVQNNQRVLEAYLGVNEDAED</sequence>
<dbReference type="GO" id="GO:0005886">
    <property type="term" value="C:plasma membrane"/>
    <property type="evidence" value="ECO:0007669"/>
    <property type="project" value="TreeGrafter"/>
</dbReference>
<gene>
    <name evidence="5" type="ORF">G5B42_10225</name>
</gene>
<dbReference type="SMART" id="SM00382">
    <property type="entry name" value="AAA"/>
    <property type="match status" value="1"/>
</dbReference>
<dbReference type="AlphaFoldDB" id="A0A8J6LT34"/>
<dbReference type="PANTHER" id="PTHR45772">
    <property type="entry name" value="CONSERVED COMPONENT OF ABC TRANSPORTER FOR NATURAL AMINO ACIDS-RELATED"/>
    <property type="match status" value="1"/>
</dbReference>
<dbReference type="GO" id="GO:0042941">
    <property type="term" value="P:D-alanine transmembrane transport"/>
    <property type="evidence" value="ECO:0007669"/>
    <property type="project" value="TreeGrafter"/>
</dbReference>
<dbReference type="CDD" id="cd03219">
    <property type="entry name" value="ABC_Mj1267_LivG_branched"/>
    <property type="match status" value="1"/>
</dbReference>
<keyword evidence="2" id="KW-0547">Nucleotide-binding</keyword>
<dbReference type="GO" id="GO:0015188">
    <property type="term" value="F:L-isoleucine transmembrane transporter activity"/>
    <property type="evidence" value="ECO:0007669"/>
    <property type="project" value="TreeGrafter"/>
</dbReference>
<proteinExistence type="predicted"/>
<name>A0A8J6LT34_9FIRM</name>
<dbReference type="GO" id="GO:0015192">
    <property type="term" value="F:L-phenylalanine transmembrane transporter activity"/>
    <property type="evidence" value="ECO:0007669"/>
    <property type="project" value="TreeGrafter"/>
</dbReference>
<keyword evidence="6" id="KW-1185">Reference proteome</keyword>
<keyword evidence="3 5" id="KW-0067">ATP-binding</keyword>
<dbReference type="Gene3D" id="3.40.50.300">
    <property type="entry name" value="P-loop containing nucleotide triphosphate hydrolases"/>
    <property type="match status" value="1"/>
</dbReference>
<comment type="caution">
    <text evidence="5">The sequence shown here is derived from an EMBL/GenBank/DDBJ whole genome shotgun (WGS) entry which is preliminary data.</text>
</comment>
<dbReference type="InterPro" id="IPR027417">
    <property type="entry name" value="P-loop_NTPase"/>
</dbReference>
<organism evidence="5 6">
    <name type="scientific">Capillibacterium thermochitinicola</name>
    <dbReference type="NCBI Taxonomy" id="2699427"/>
    <lineage>
        <taxon>Bacteria</taxon>
        <taxon>Bacillati</taxon>
        <taxon>Bacillota</taxon>
        <taxon>Capillibacterium</taxon>
    </lineage>
</organism>
<evidence type="ECO:0000256" key="3">
    <source>
        <dbReference type="ARBA" id="ARBA00022840"/>
    </source>
</evidence>
<dbReference type="GO" id="GO:0005524">
    <property type="term" value="F:ATP binding"/>
    <property type="evidence" value="ECO:0007669"/>
    <property type="project" value="UniProtKB-KW"/>
</dbReference>
<evidence type="ECO:0000256" key="2">
    <source>
        <dbReference type="ARBA" id="ARBA00022741"/>
    </source>
</evidence>
<dbReference type="RefSeq" id="WP_181340375.1">
    <property type="nucleotide sequence ID" value="NZ_JAAKDE010000025.1"/>
</dbReference>
<dbReference type="EMBL" id="JAAKDE010000025">
    <property type="protein sequence ID" value="MBA2133907.1"/>
    <property type="molecule type" value="Genomic_DNA"/>
</dbReference>
<reference evidence="5" key="1">
    <citation type="submission" date="2020-06" db="EMBL/GenBank/DDBJ databases">
        <title>Novel chitinolytic bacterium.</title>
        <authorList>
            <person name="Ungkulpasvich U."/>
            <person name="Kosugi A."/>
            <person name="Uke A."/>
        </authorList>
    </citation>
    <scope>NUCLEOTIDE SEQUENCE</scope>
    <source>
        <strain evidence="5">UUS1-1</strain>
    </source>
</reference>
<evidence type="ECO:0000259" key="4">
    <source>
        <dbReference type="PROSITE" id="PS50893"/>
    </source>
</evidence>
<dbReference type="InterPro" id="IPR032823">
    <property type="entry name" value="BCA_ABC_TP_C"/>
</dbReference>
<dbReference type="PANTHER" id="PTHR45772:SF7">
    <property type="entry name" value="AMINO ACID ABC TRANSPORTER ATP-BINDING PROTEIN"/>
    <property type="match status" value="1"/>
</dbReference>
<evidence type="ECO:0000256" key="1">
    <source>
        <dbReference type="ARBA" id="ARBA00022448"/>
    </source>
</evidence>
<dbReference type="GO" id="GO:0015808">
    <property type="term" value="P:L-alanine transport"/>
    <property type="evidence" value="ECO:0007669"/>
    <property type="project" value="TreeGrafter"/>
</dbReference>
<keyword evidence="1" id="KW-0813">Transport</keyword>
<dbReference type="Pfam" id="PF12399">
    <property type="entry name" value="BCA_ABC_TP_C"/>
    <property type="match status" value="1"/>
</dbReference>
<dbReference type="Pfam" id="PF00005">
    <property type="entry name" value="ABC_tran"/>
    <property type="match status" value="1"/>
</dbReference>
<evidence type="ECO:0000313" key="5">
    <source>
        <dbReference type="EMBL" id="MBA2133907.1"/>
    </source>
</evidence>